<evidence type="ECO:0000313" key="1">
    <source>
        <dbReference type="EMBL" id="CAH9066397.1"/>
    </source>
</evidence>
<reference evidence="1" key="1">
    <citation type="submission" date="2022-07" db="EMBL/GenBank/DDBJ databases">
        <authorList>
            <person name="Macas J."/>
            <person name="Novak P."/>
            <person name="Neumann P."/>
        </authorList>
    </citation>
    <scope>NUCLEOTIDE SEQUENCE</scope>
</reference>
<dbReference type="PANTHER" id="PTHR22504:SF0">
    <property type="entry name" value="REPRESSOR OF RNA POLYMERASE III TRANSCRIPTION MAF1 HOMOLOG"/>
    <property type="match status" value="1"/>
</dbReference>
<comment type="caution">
    <text evidence="1">The sequence shown here is derived from an EMBL/GenBank/DDBJ whole genome shotgun (WGS) entry which is preliminary data.</text>
</comment>
<accession>A0AAV0C3L6</accession>
<dbReference type="PANTHER" id="PTHR22504">
    <property type="entry name" value="REPRESSOR OF RNA POLYMERASE III TRANSCRIPTION MAF1"/>
    <property type="match status" value="1"/>
</dbReference>
<dbReference type="GO" id="GO:0000994">
    <property type="term" value="F:RNA polymerase III core binding"/>
    <property type="evidence" value="ECO:0007669"/>
    <property type="project" value="TreeGrafter"/>
</dbReference>
<dbReference type="GO" id="GO:0005634">
    <property type="term" value="C:nucleus"/>
    <property type="evidence" value="ECO:0007669"/>
    <property type="project" value="TreeGrafter"/>
</dbReference>
<dbReference type="Pfam" id="PF09174">
    <property type="entry name" value="Maf1"/>
    <property type="match status" value="1"/>
</dbReference>
<sequence length="159" mass="18569">MSGALTSLCRVTRVRTFPSNSFYARFLPRFSCDICAMKLLEYTSQAFSPAEAHKFFTEENWDSFTETFGNFMVEASKEWIKTNEGSSLMETLRKALDEAVQLSECEVYSYNPEAEFYENGILWAHHFFFYNKKMKRIVSFCFSRVRTLALADDLNNEED</sequence>
<dbReference type="EMBL" id="CAMAPF010000012">
    <property type="protein sequence ID" value="CAH9066397.1"/>
    <property type="molecule type" value="Genomic_DNA"/>
</dbReference>
<evidence type="ECO:0000313" key="2">
    <source>
        <dbReference type="Proteomes" id="UP001152523"/>
    </source>
</evidence>
<keyword evidence="2" id="KW-1185">Reference proteome</keyword>
<dbReference type="GO" id="GO:0016480">
    <property type="term" value="P:negative regulation of transcription by RNA polymerase III"/>
    <property type="evidence" value="ECO:0007669"/>
    <property type="project" value="InterPro"/>
</dbReference>
<dbReference type="Gene3D" id="3.40.1000.50">
    <property type="entry name" value="Repressor of RNA polymerase III transcription Maf1"/>
    <property type="match status" value="1"/>
</dbReference>
<gene>
    <name evidence="1" type="ORF">CEPIT_LOCUS2422</name>
</gene>
<dbReference type="InterPro" id="IPR038564">
    <property type="entry name" value="Maf1_sf"/>
</dbReference>
<proteinExistence type="predicted"/>
<protein>
    <submittedName>
        <fullName evidence="1">Uncharacterized protein</fullName>
    </submittedName>
</protein>
<name>A0AAV0C3L6_9ASTE</name>
<dbReference type="InterPro" id="IPR015257">
    <property type="entry name" value="Maf1"/>
</dbReference>
<organism evidence="1 2">
    <name type="scientific">Cuscuta epithymum</name>
    <dbReference type="NCBI Taxonomy" id="186058"/>
    <lineage>
        <taxon>Eukaryota</taxon>
        <taxon>Viridiplantae</taxon>
        <taxon>Streptophyta</taxon>
        <taxon>Embryophyta</taxon>
        <taxon>Tracheophyta</taxon>
        <taxon>Spermatophyta</taxon>
        <taxon>Magnoliopsida</taxon>
        <taxon>eudicotyledons</taxon>
        <taxon>Gunneridae</taxon>
        <taxon>Pentapetalae</taxon>
        <taxon>asterids</taxon>
        <taxon>lamiids</taxon>
        <taxon>Solanales</taxon>
        <taxon>Convolvulaceae</taxon>
        <taxon>Cuscuteae</taxon>
        <taxon>Cuscuta</taxon>
        <taxon>Cuscuta subgen. Cuscuta</taxon>
    </lineage>
</organism>
<dbReference type="Proteomes" id="UP001152523">
    <property type="component" value="Unassembled WGS sequence"/>
</dbReference>
<dbReference type="AlphaFoldDB" id="A0AAV0C3L6"/>